<name>A0A645A9P8_9ZZZZ</name>
<dbReference type="Pfam" id="PF14056">
    <property type="entry name" value="DUF4250"/>
    <property type="match status" value="1"/>
</dbReference>
<sequence length="64" mass="7733">MDLDKDKLLNMDSYILFSVINMKLRDKFLNLDDLCKTYDIKENEIKDKLERVGFHYNEANNQFI</sequence>
<protein>
    <recommendedName>
        <fullName evidence="2">DUF4250 domain-containing protein</fullName>
    </recommendedName>
</protein>
<evidence type="ECO:0008006" key="2">
    <source>
        <dbReference type="Google" id="ProtNLM"/>
    </source>
</evidence>
<proteinExistence type="predicted"/>
<evidence type="ECO:0000313" key="1">
    <source>
        <dbReference type="EMBL" id="MPM49021.1"/>
    </source>
</evidence>
<dbReference type="EMBL" id="VSSQ01012351">
    <property type="protein sequence ID" value="MPM49021.1"/>
    <property type="molecule type" value="Genomic_DNA"/>
</dbReference>
<reference evidence="1" key="1">
    <citation type="submission" date="2019-08" db="EMBL/GenBank/DDBJ databases">
        <authorList>
            <person name="Kucharzyk K."/>
            <person name="Murdoch R.W."/>
            <person name="Higgins S."/>
            <person name="Loffler F."/>
        </authorList>
    </citation>
    <scope>NUCLEOTIDE SEQUENCE</scope>
</reference>
<gene>
    <name evidence="1" type="ORF">SDC9_95749</name>
</gene>
<dbReference type="InterPro" id="IPR025346">
    <property type="entry name" value="DUF4250"/>
</dbReference>
<accession>A0A645A9P8</accession>
<comment type="caution">
    <text evidence="1">The sequence shown here is derived from an EMBL/GenBank/DDBJ whole genome shotgun (WGS) entry which is preliminary data.</text>
</comment>
<organism evidence="1">
    <name type="scientific">bioreactor metagenome</name>
    <dbReference type="NCBI Taxonomy" id="1076179"/>
    <lineage>
        <taxon>unclassified sequences</taxon>
        <taxon>metagenomes</taxon>
        <taxon>ecological metagenomes</taxon>
    </lineage>
</organism>
<dbReference type="AlphaFoldDB" id="A0A645A9P8"/>